<dbReference type="Pfam" id="PF13041">
    <property type="entry name" value="PPR_2"/>
    <property type="match status" value="1"/>
</dbReference>
<dbReference type="PROSITE" id="PS51375">
    <property type="entry name" value="PPR"/>
    <property type="match status" value="8"/>
</dbReference>
<dbReference type="PANTHER" id="PTHR47926">
    <property type="entry name" value="PENTATRICOPEPTIDE REPEAT-CONTAINING PROTEIN"/>
    <property type="match status" value="1"/>
</dbReference>
<evidence type="ECO:0000256" key="2">
    <source>
        <dbReference type="PROSITE-ProRule" id="PRU00708"/>
    </source>
</evidence>
<feature type="repeat" description="PPR" evidence="2">
    <location>
        <begin position="574"/>
        <end position="604"/>
    </location>
</feature>
<gene>
    <name evidence="5" type="primary">LOC120273728</name>
</gene>
<reference evidence="5" key="1">
    <citation type="submission" date="2025-08" db="UniProtKB">
        <authorList>
            <consortium name="RefSeq"/>
        </authorList>
    </citation>
    <scope>IDENTIFICATION</scope>
</reference>
<dbReference type="GeneID" id="120273728"/>
<protein>
    <submittedName>
        <fullName evidence="5">Pentatricopeptide repeat-containing protein At3g01580</fullName>
    </submittedName>
</protein>
<dbReference type="FunFam" id="1.25.40.10:FF:000344">
    <property type="entry name" value="Pentatricopeptide repeat-containing protein"/>
    <property type="match status" value="1"/>
</dbReference>
<keyword evidence="3" id="KW-0472">Membrane</keyword>
<dbReference type="Gene3D" id="1.25.40.10">
    <property type="entry name" value="Tetratricopeptide repeat domain"/>
    <property type="match status" value="5"/>
</dbReference>
<evidence type="ECO:0000313" key="4">
    <source>
        <dbReference type="Proteomes" id="UP001515500"/>
    </source>
</evidence>
<evidence type="ECO:0000313" key="5">
    <source>
        <dbReference type="RefSeq" id="XP_039136366.1"/>
    </source>
</evidence>
<dbReference type="GO" id="GO:0009451">
    <property type="term" value="P:RNA modification"/>
    <property type="evidence" value="ECO:0007669"/>
    <property type="project" value="InterPro"/>
</dbReference>
<dbReference type="InterPro" id="IPR046960">
    <property type="entry name" value="PPR_At4g14850-like_plant"/>
</dbReference>
<dbReference type="Proteomes" id="UP001515500">
    <property type="component" value="Chromosome 12"/>
</dbReference>
<feature type="repeat" description="PPR" evidence="2">
    <location>
        <begin position="169"/>
        <end position="199"/>
    </location>
</feature>
<accession>A0AB40CC47</accession>
<feature type="non-terminal residue" evidence="5">
    <location>
        <position position="1"/>
    </location>
</feature>
<keyword evidence="3" id="KW-0812">Transmembrane</keyword>
<organism evidence="4 5">
    <name type="scientific">Dioscorea cayennensis subsp. rotundata</name>
    <name type="common">White Guinea yam</name>
    <name type="synonym">Dioscorea rotundata</name>
    <dbReference type="NCBI Taxonomy" id="55577"/>
    <lineage>
        <taxon>Eukaryota</taxon>
        <taxon>Viridiplantae</taxon>
        <taxon>Streptophyta</taxon>
        <taxon>Embryophyta</taxon>
        <taxon>Tracheophyta</taxon>
        <taxon>Spermatophyta</taxon>
        <taxon>Magnoliopsida</taxon>
        <taxon>Liliopsida</taxon>
        <taxon>Dioscoreales</taxon>
        <taxon>Dioscoreaceae</taxon>
        <taxon>Dioscorea</taxon>
    </lineage>
</organism>
<evidence type="ECO:0000256" key="1">
    <source>
        <dbReference type="ARBA" id="ARBA00022737"/>
    </source>
</evidence>
<dbReference type="AlphaFoldDB" id="A0AB40CC47"/>
<feature type="repeat" description="PPR" evidence="2">
    <location>
        <begin position="200"/>
        <end position="234"/>
    </location>
</feature>
<name>A0AB40CC47_DIOCR</name>
<keyword evidence="4" id="KW-1185">Reference proteome</keyword>
<dbReference type="FunFam" id="1.25.40.10:FF:000090">
    <property type="entry name" value="Pentatricopeptide repeat-containing protein, chloroplastic"/>
    <property type="match status" value="1"/>
</dbReference>
<dbReference type="InterPro" id="IPR002885">
    <property type="entry name" value="PPR_rpt"/>
</dbReference>
<keyword evidence="1" id="KW-0677">Repeat</keyword>
<dbReference type="FunFam" id="1.25.40.10:FF:000351">
    <property type="entry name" value="Pentatricopeptide repeat-containing protein"/>
    <property type="match status" value="1"/>
</dbReference>
<dbReference type="PANTHER" id="PTHR47926:SF394">
    <property type="entry name" value="REPEAT-LIKE SUPERFAMILY PROTEIN, PUTATIVE-RELATED"/>
    <property type="match status" value="1"/>
</dbReference>
<sequence length="738" mass="83600">KPNSSFFVNPHNIILLCVFFCFVLKLATHAILFHQLRITSSIDVARKLHSLVAVHGYLNQENLSVVLGSQLVHTYVKLDRFQEALALFHQLPKRNNFAWNSILRGLVDASRFSQTIEFYRMMMQQGLTADHYTYPLVLKACSALFDIEQGREIRNSIQFHAVHDGAKPNIYVQCALIDMFAKCGSLDDARTVFEEMPERDLVSWSSMIGGTVQQGEWSEALSLFRRMRLEDFGLDSVILAIVIPACGRLADVRLGMGMHCCAIKCGFNDYLCVSNALIDMYCKCGHSDMGRYLFRLLDCKDIVSWSSIIAGHSQNFEYVESLALFLEMLSLHVRPSPVTIASVLPGFSEFKLINKGKEIHSYAIRHGYEFDHFVASALIDLYCQCGLMREAESIFEIMSDSDIAIVNSLITGYALKEDIESAFETLRVIRRANLRPNAVTIITLLPLCNRLTMLSHGKELHGYVIRGGLQSAVSVSNSLIDMYCKCGCLELGMEVFRHMTVRDIVTYNTIVAALGMYGRGEEAILCFNLMKNERIEPNKITFIALLSACSHAGLVEMGHLFYNSMMQDYGIVPDMAHYSCMVDLHARSGRLEDAWEFIQKMPLEPEIDVLGSLLGACRVHNRLDIAELVGRSILEKQTEDPGYHILLSNIYAAAEKWPDAKKVREMIKKKGMTKKLGNSWIQIGCCIHFFAARDWSHPEFNVIYEIMLVLFSQMRDEGYAPDFLHNQLELEYDGMYAL</sequence>
<feature type="repeat" description="PPR" evidence="2">
    <location>
        <begin position="371"/>
        <end position="405"/>
    </location>
</feature>
<evidence type="ECO:0000256" key="3">
    <source>
        <dbReference type="SAM" id="Phobius"/>
    </source>
</evidence>
<feature type="transmembrane region" description="Helical" evidence="3">
    <location>
        <begin position="12"/>
        <end position="33"/>
    </location>
</feature>
<feature type="repeat" description="PPR" evidence="2">
    <location>
        <begin position="95"/>
        <end position="129"/>
    </location>
</feature>
<dbReference type="RefSeq" id="XP_039136366.1">
    <property type="nucleotide sequence ID" value="XM_039280432.1"/>
</dbReference>
<dbReference type="GO" id="GO:0003723">
    <property type="term" value="F:RNA binding"/>
    <property type="evidence" value="ECO:0007669"/>
    <property type="project" value="InterPro"/>
</dbReference>
<dbReference type="InterPro" id="IPR046848">
    <property type="entry name" value="E_motif"/>
</dbReference>
<feature type="repeat" description="PPR" evidence="2">
    <location>
        <begin position="301"/>
        <end position="335"/>
    </location>
</feature>
<dbReference type="InterPro" id="IPR011990">
    <property type="entry name" value="TPR-like_helical_dom_sf"/>
</dbReference>
<keyword evidence="3" id="KW-1133">Transmembrane helix</keyword>
<proteinExistence type="predicted"/>
<dbReference type="Pfam" id="PF20431">
    <property type="entry name" value="E_motif"/>
    <property type="match status" value="1"/>
</dbReference>
<feature type="repeat" description="PPR" evidence="2">
    <location>
        <begin position="538"/>
        <end position="573"/>
    </location>
</feature>
<feature type="repeat" description="PPR" evidence="2">
    <location>
        <begin position="503"/>
        <end position="537"/>
    </location>
</feature>
<dbReference type="Pfam" id="PF01535">
    <property type="entry name" value="PPR"/>
    <property type="match status" value="8"/>
</dbReference>
<dbReference type="NCBIfam" id="TIGR00756">
    <property type="entry name" value="PPR"/>
    <property type="match status" value="8"/>
</dbReference>